<name>A0A2W5AG20_9SPHN</name>
<evidence type="ECO:0000313" key="2">
    <source>
        <dbReference type="EMBL" id="PZO92047.1"/>
    </source>
</evidence>
<gene>
    <name evidence="2" type="ORF">DI623_00930</name>
</gene>
<dbReference type="AlphaFoldDB" id="A0A2W5AG20"/>
<proteinExistence type="predicted"/>
<protein>
    <recommendedName>
        <fullName evidence="4">Type II secretion system protein GspC N-terminal domain-containing protein</fullName>
    </recommendedName>
</protein>
<feature type="region of interest" description="Disordered" evidence="1">
    <location>
        <begin position="30"/>
        <end position="50"/>
    </location>
</feature>
<feature type="region of interest" description="Disordered" evidence="1">
    <location>
        <begin position="66"/>
        <end position="92"/>
    </location>
</feature>
<evidence type="ECO:0000313" key="3">
    <source>
        <dbReference type="Proteomes" id="UP000249066"/>
    </source>
</evidence>
<organism evidence="2 3">
    <name type="scientific">Sphingomonas sanxanigenens</name>
    <dbReference type="NCBI Taxonomy" id="397260"/>
    <lineage>
        <taxon>Bacteria</taxon>
        <taxon>Pseudomonadati</taxon>
        <taxon>Pseudomonadota</taxon>
        <taxon>Alphaproteobacteria</taxon>
        <taxon>Sphingomonadales</taxon>
        <taxon>Sphingomonadaceae</taxon>
        <taxon>Sphingomonas</taxon>
    </lineage>
</organism>
<evidence type="ECO:0008006" key="4">
    <source>
        <dbReference type="Google" id="ProtNLM"/>
    </source>
</evidence>
<dbReference type="EMBL" id="QFNN01000002">
    <property type="protein sequence ID" value="PZO92047.1"/>
    <property type="molecule type" value="Genomic_DNA"/>
</dbReference>
<dbReference type="Proteomes" id="UP000249066">
    <property type="component" value="Unassembled WGS sequence"/>
</dbReference>
<feature type="compositionally biased region" description="Low complexity" evidence="1">
    <location>
        <begin position="30"/>
        <end position="42"/>
    </location>
</feature>
<reference evidence="2 3" key="1">
    <citation type="submission" date="2017-08" db="EMBL/GenBank/DDBJ databases">
        <title>Infants hospitalized years apart are colonized by the same room-sourced microbial strains.</title>
        <authorList>
            <person name="Brooks B."/>
            <person name="Olm M.R."/>
            <person name="Firek B.A."/>
            <person name="Baker R."/>
            <person name="Thomas B.C."/>
            <person name="Morowitz M.J."/>
            <person name="Banfield J.F."/>
        </authorList>
    </citation>
    <scope>NUCLEOTIDE SEQUENCE [LARGE SCALE GENOMIC DNA]</scope>
    <source>
        <strain evidence="2">S2_018_000_R2_101</strain>
    </source>
</reference>
<comment type="caution">
    <text evidence="2">The sequence shown here is derived from an EMBL/GenBank/DDBJ whole genome shotgun (WGS) entry which is preliminary data.</text>
</comment>
<accession>A0A2W5AG20</accession>
<sequence>MKQERTPFLILGLAALAAVSTPALLLMPRQTPQAPAASPQTPGERMQPIVVPDAPQMGDIVARKPFGDAKPLATPTPEAADEGNEGPDLAGIVGRFPRHASAMVRIGRGKTRTLSPGQSIDGWKLVSLTPTRATFRRGDRRVVRRVD</sequence>
<evidence type="ECO:0000256" key="1">
    <source>
        <dbReference type="SAM" id="MobiDB-lite"/>
    </source>
</evidence>